<sequence>MKVSIETVQPEDYEAVKQIVNQAYANEPKAYGDEAETMERIRATAKYNPSFEVEAKIRESATIVGYAMLMPVVLHHGYDEMDLVALTPLAVLPEYQGQGIAEALVHELTTRAQLAGVPAMSAVGDANYLSRFNFVPADTFNVRNSLEINMADNLIKPLKDGALLHKGGVIRYPNGFFK</sequence>
<dbReference type="InterPro" id="IPR000182">
    <property type="entry name" value="GNAT_dom"/>
</dbReference>
<name>A0A2V1MZ91_9LACO</name>
<protein>
    <submittedName>
        <fullName evidence="2">N-acetyltransferase</fullName>
    </submittedName>
</protein>
<organism evidence="2 3">
    <name type="scientific">Levilactobacillus bambusae</name>
    <dbReference type="NCBI Taxonomy" id="2024736"/>
    <lineage>
        <taxon>Bacteria</taxon>
        <taxon>Bacillati</taxon>
        <taxon>Bacillota</taxon>
        <taxon>Bacilli</taxon>
        <taxon>Lactobacillales</taxon>
        <taxon>Lactobacillaceae</taxon>
        <taxon>Levilactobacillus</taxon>
    </lineage>
</organism>
<dbReference type="InterPro" id="IPR016181">
    <property type="entry name" value="Acyl_CoA_acyltransferase"/>
</dbReference>
<keyword evidence="2" id="KW-0808">Transferase</keyword>
<dbReference type="Proteomes" id="UP000245080">
    <property type="component" value="Unassembled WGS sequence"/>
</dbReference>
<dbReference type="EMBL" id="QCXQ01000003">
    <property type="protein sequence ID" value="PWF99807.1"/>
    <property type="molecule type" value="Genomic_DNA"/>
</dbReference>
<dbReference type="CDD" id="cd04301">
    <property type="entry name" value="NAT_SF"/>
    <property type="match status" value="1"/>
</dbReference>
<dbReference type="PROSITE" id="PS51186">
    <property type="entry name" value="GNAT"/>
    <property type="match status" value="1"/>
</dbReference>
<reference evidence="2 3" key="1">
    <citation type="journal article" date="2018" name="Int. J. Syst. Evol. Microbiol.">
        <title>Lactobacillus bambusae sp. nov., isolated from a traditional fermented Ma-bamboo shoots of Taiwan.</title>
        <authorList>
            <person name="Wang L.-T."/>
        </authorList>
    </citation>
    <scope>NUCLEOTIDE SEQUENCE [LARGE SCALE GENOMIC DNA]</scope>
    <source>
        <strain evidence="2 3">BS-W1</strain>
    </source>
</reference>
<dbReference type="RefSeq" id="WP_109250662.1">
    <property type="nucleotide sequence ID" value="NZ_QCXQ01000003.1"/>
</dbReference>
<evidence type="ECO:0000313" key="3">
    <source>
        <dbReference type="Proteomes" id="UP000245080"/>
    </source>
</evidence>
<feature type="domain" description="N-acetyltransferase" evidence="1">
    <location>
        <begin position="3"/>
        <end position="155"/>
    </location>
</feature>
<accession>A0A2V1MZ91</accession>
<dbReference type="AlphaFoldDB" id="A0A2V1MZ91"/>
<evidence type="ECO:0000313" key="2">
    <source>
        <dbReference type="EMBL" id="PWF99807.1"/>
    </source>
</evidence>
<evidence type="ECO:0000259" key="1">
    <source>
        <dbReference type="PROSITE" id="PS51186"/>
    </source>
</evidence>
<gene>
    <name evidence="2" type="ORF">DCM90_07030</name>
</gene>
<dbReference type="Gene3D" id="3.40.630.30">
    <property type="match status" value="1"/>
</dbReference>
<proteinExistence type="predicted"/>
<dbReference type="SUPFAM" id="SSF55729">
    <property type="entry name" value="Acyl-CoA N-acyltransferases (Nat)"/>
    <property type="match status" value="1"/>
</dbReference>
<keyword evidence="3" id="KW-1185">Reference proteome</keyword>
<dbReference type="Pfam" id="PF00583">
    <property type="entry name" value="Acetyltransf_1"/>
    <property type="match status" value="1"/>
</dbReference>
<comment type="caution">
    <text evidence="2">The sequence shown here is derived from an EMBL/GenBank/DDBJ whole genome shotgun (WGS) entry which is preliminary data.</text>
</comment>
<dbReference type="OrthoDB" id="9797178at2"/>
<dbReference type="GO" id="GO:0016747">
    <property type="term" value="F:acyltransferase activity, transferring groups other than amino-acyl groups"/>
    <property type="evidence" value="ECO:0007669"/>
    <property type="project" value="InterPro"/>
</dbReference>